<reference evidence="2" key="1">
    <citation type="journal article" date="2022" name="Front. Genet.">
        <title>Chromosome-Scale Assembly of the Dendrobium nobile Genome Provides Insights Into the Molecular Mechanism of the Biosynthesis of the Medicinal Active Ingredient of Dendrobium.</title>
        <authorList>
            <person name="Xu Q."/>
            <person name="Niu S.-C."/>
            <person name="Li K.-L."/>
            <person name="Zheng P.-J."/>
            <person name="Zhang X.-J."/>
            <person name="Jia Y."/>
            <person name="Liu Y."/>
            <person name="Niu Y.-X."/>
            <person name="Yu L.-H."/>
            <person name="Chen D.-F."/>
            <person name="Zhang G.-Q."/>
        </authorList>
    </citation>
    <scope>NUCLEOTIDE SEQUENCE</scope>
    <source>
        <tissue evidence="2">Leaf</tissue>
    </source>
</reference>
<keyword evidence="1" id="KW-0812">Transmembrane</keyword>
<protein>
    <submittedName>
        <fullName evidence="2">Uncharacterized protein</fullName>
    </submittedName>
</protein>
<evidence type="ECO:0000313" key="3">
    <source>
        <dbReference type="Proteomes" id="UP000829196"/>
    </source>
</evidence>
<evidence type="ECO:0000256" key="1">
    <source>
        <dbReference type="SAM" id="Phobius"/>
    </source>
</evidence>
<dbReference type="AlphaFoldDB" id="A0A8T3B773"/>
<name>A0A8T3B773_DENNO</name>
<feature type="transmembrane region" description="Helical" evidence="1">
    <location>
        <begin position="12"/>
        <end position="32"/>
    </location>
</feature>
<keyword evidence="3" id="KW-1185">Reference proteome</keyword>
<accession>A0A8T3B773</accession>
<gene>
    <name evidence="2" type="ORF">KFK09_015846</name>
</gene>
<dbReference type="Proteomes" id="UP000829196">
    <property type="component" value="Unassembled WGS sequence"/>
</dbReference>
<evidence type="ECO:0000313" key="2">
    <source>
        <dbReference type="EMBL" id="KAI0504892.1"/>
    </source>
</evidence>
<keyword evidence="1" id="KW-0472">Membrane</keyword>
<keyword evidence="1" id="KW-1133">Transmembrane helix</keyword>
<dbReference type="EMBL" id="JAGYWB010000011">
    <property type="protein sequence ID" value="KAI0504892.1"/>
    <property type="molecule type" value="Genomic_DNA"/>
</dbReference>
<comment type="caution">
    <text evidence="2">The sequence shown here is derived from an EMBL/GenBank/DDBJ whole genome shotgun (WGS) entry which is preliminary data.</text>
</comment>
<sequence length="70" mass="7809">MGYCTKLLKIRVVGLYLLLHWVPTAYLCWFFDLDDDDLSSFGPFIVALDGLCLLAQATGCSFSGLVQIFN</sequence>
<organism evidence="2 3">
    <name type="scientific">Dendrobium nobile</name>
    <name type="common">Orchid</name>
    <dbReference type="NCBI Taxonomy" id="94219"/>
    <lineage>
        <taxon>Eukaryota</taxon>
        <taxon>Viridiplantae</taxon>
        <taxon>Streptophyta</taxon>
        <taxon>Embryophyta</taxon>
        <taxon>Tracheophyta</taxon>
        <taxon>Spermatophyta</taxon>
        <taxon>Magnoliopsida</taxon>
        <taxon>Liliopsida</taxon>
        <taxon>Asparagales</taxon>
        <taxon>Orchidaceae</taxon>
        <taxon>Epidendroideae</taxon>
        <taxon>Malaxideae</taxon>
        <taxon>Dendrobiinae</taxon>
        <taxon>Dendrobium</taxon>
    </lineage>
</organism>
<feature type="transmembrane region" description="Helical" evidence="1">
    <location>
        <begin position="44"/>
        <end position="69"/>
    </location>
</feature>
<proteinExistence type="predicted"/>